<dbReference type="Proteomes" id="UP000449678">
    <property type="component" value="Unassembled WGS sequence"/>
</dbReference>
<gene>
    <name evidence="3" type="ORF">GTP38_10715</name>
</gene>
<evidence type="ECO:0000259" key="2">
    <source>
        <dbReference type="SMART" id="SM00245"/>
    </source>
</evidence>
<accession>A0ABW9V7S2</accession>
<dbReference type="InterPro" id="IPR005151">
    <property type="entry name" value="Tail-specific_protease"/>
</dbReference>
<dbReference type="EMBL" id="WWCO01000006">
    <property type="protein sequence ID" value="MYM34810.1"/>
    <property type="molecule type" value="Genomic_DNA"/>
</dbReference>
<dbReference type="PANTHER" id="PTHR32060">
    <property type="entry name" value="TAIL-SPECIFIC PROTEASE"/>
    <property type="match status" value="1"/>
</dbReference>
<evidence type="ECO:0000313" key="3">
    <source>
        <dbReference type="EMBL" id="MYM34810.1"/>
    </source>
</evidence>
<dbReference type="NCBIfam" id="NF047558">
    <property type="entry name" value="TPR_END_plus"/>
    <property type="match status" value="1"/>
</dbReference>
<reference evidence="3 4" key="1">
    <citation type="submission" date="2019-12" db="EMBL/GenBank/DDBJ databases">
        <title>Novel species isolated from a subtropical stream in China.</title>
        <authorList>
            <person name="Lu H."/>
        </authorList>
    </citation>
    <scope>NUCLEOTIDE SEQUENCE [LARGE SCALE GENOMIC DNA]</scope>
    <source>
        <strain evidence="3 4">FT94W</strain>
    </source>
</reference>
<dbReference type="SMART" id="SM00245">
    <property type="entry name" value="TSPc"/>
    <property type="match status" value="1"/>
</dbReference>
<protein>
    <recommendedName>
        <fullName evidence="2">Tail specific protease domain-containing protein</fullName>
    </recommendedName>
</protein>
<comment type="caution">
    <text evidence="3">The sequence shown here is derived from an EMBL/GenBank/DDBJ whole genome shotgun (WGS) entry which is preliminary data.</text>
</comment>
<sequence>MLSPFAVAAEGMSPSANADIAQSNRDLRQQAAALTGANATAKELQRALAMLEKAQRSLTEAGQGVASPWLHLESYNNLLPLAALYSRIGRKEQALAALDQARLVLWYPGALKMLRDDTSFDAIRKEPRFQAMLDASATPERIWRGPASTQPYKVTLTVEERIAGLTQFWAEARHSFVYFDKVPHLEWDKVYMEYLPKVMAAQSTRDYYAVLRQLAPLLKDGHTNIWAPGELNGEFESVPPVRMALVEGRVLVAFVDDAALRQRVHVGDELLAIDGVPVHDYAKQRVYPLVSAGAPQDRDFQTYSVGLLRGRAVDTVQLRLRAADGKERDETLARNAGYQWPEAPQFKMLDNGVAYIRIDHFTDDSGLKAVEAALPRIMRASALVIDMRRNGGGNGAIGLEIMSYLTRKPITGAVSYVRGADAYLRASTGNLVSLQPLAGSAYVVQRAQVYEGPVALLTGPQTYSAGEDFVVSFNAMQRGLTLGEATGGSTGQAINFPLPGGGMARVCAKRDVFPDGREFVGIGVVPQIEVKQTVAGLRGGRDPVLERALVEVRKR</sequence>
<feature type="domain" description="Tail specific protease" evidence="2">
    <location>
        <begin position="325"/>
        <end position="531"/>
    </location>
</feature>
<dbReference type="Pfam" id="PF03572">
    <property type="entry name" value="Peptidase_S41"/>
    <property type="match status" value="1"/>
</dbReference>
<name>A0ABW9V7S2_9BURK</name>
<evidence type="ECO:0000256" key="1">
    <source>
        <dbReference type="SAM" id="Coils"/>
    </source>
</evidence>
<dbReference type="CDD" id="cd07563">
    <property type="entry name" value="Peptidase_S41_IRBP"/>
    <property type="match status" value="1"/>
</dbReference>
<dbReference type="InterPro" id="IPR029045">
    <property type="entry name" value="ClpP/crotonase-like_dom_sf"/>
</dbReference>
<dbReference type="SUPFAM" id="SSF52096">
    <property type="entry name" value="ClpP/crotonase"/>
    <property type="match status" value="1"/>
</dbReference>
<organism evidence="3 4">
    <name type="scientific">Duganella lactea</name>
    <dbReference type="NCBI Taxonomy" id="2692173"/>
    <lineage>
        <taxon>Bacteria</taxon>
        <taxon>Pseudomonadati</taxon>
        <taxon>Pseudomonadota</taxon>
        <taxon>Betaproteobacteria</taxon>
        <taxon>Burkholderiales</taxon>
        <taxon>Oxalobacteraceae</taxon>
        <taxon>Telluria group</taxon>
        <taxon>Duganella</taxon>
    </lineage>
</organism>
<keyword evidence="1" id="KW-0175">Coiled coil</keyword>
<proteinExistence type="predicted"/>
<dbReference type="Gene3D" id="3.90.226.10">
    <property type="entry name" value="2-enoyl-CoA Hydratase, Chain A, domain 1"/>
    <property type="match status" value="1"/>
</dbReference>
<dbReference type="Gene3D" id="3.30.750.44">
    <property type="match status" value="1"/>
</dbReference>
<keyword evidence="4" id="KW-1185">Reference proteome</keyword>
<dbReference type="PANTHER" id="PTHR32060:SF22">
    <property type="entry name" value="CARBOXYL-TERMINAL-PROCESSING PEPTIDASE 3, CHLOROPLASTIC"/>
    <property type="match status" value="1"/>
</dbReference>
<feature type="coiled-coil region" evidence="1">
    <location>
        <begin position="34"/>
        <end position="61"/>
    </location>
</feature>
<evidence type="ECO:0000313" key="4">
    <source>
        <dbReference type="Proteomes" id="UP000449678"/>
    </source>
</evidence>
<dbReference type="RefSeq" id="WP_160990199.1">
    <property type="nucleotide sequence ID" value="NZ_WWCO01000006.1"/>
</dbReference>